<accession>A0A6J4T5W9</accession>
<dbReference type="AlphaFoldDB" id="A0A6J4T5W9"/>
<feature type="compositionally biased region" description="Basic residues" evidence="1">
    <location>
        <begin position="1"/>
        <end position="16"/>
    </location>
</feature>
<feature type="non-terminal residue" evidence="2">
    <location>
        <position position="1"/>
    </location>
</feature>
<proteinExistence type="predicted"/>
<feature type="compositionally biased region" description="Basic and acidic residues" evidence="1">
    <location>
        <begin position="47"/>
        <end position="64"/>
    </location>
</feature>
<gene>
    <name evidence="2" type="ORF">AVDCRST_MAG30-2708</name>
</gene>
<protein>
    <submittedName>
        <fullName evidence="2">Uncharacterized protein</fullName>
    </submittedName>
</protein>
<sequence length="90" mass="10190">GAPDRRRARRAGRLRAGRPAATRPRRPAGGRGDRRARRARRRPRRQVPRDPRRGARLPDREALRGRLARAGPGAAGRRDRDPAPARRTRV</sequence>
<organism evidence="2">
    <name type="scientific">uncultured Solirubrobacteraceae bacterium</name>
    <dbReference type="NCBI Taxonomy" id="1162706"/>
    <lineage>
        <taxon>Bacteria</taxon>
        <taxon>Bacillati</taxon>
        <taxon>Actinomycetota</taxon>
        <taxon>Thermoleophilia</taxon>
        <taxon>Solirubrobacterales</taxon>
        <taxon>Solirubrobacteraceae</taxon>
        <taxon>environmental samples</taxon>
    </lineage>
</organism>
<evidence type="ECO:0000256" key="1">
    <source>
        <dbReference type="SAM" id="MobiDB-lite"/>
    </source>
</evidence>
<dbReference type="EMBL" id="CADCVS010000351">
    <property type="protein sequence ID" value="CAA9514965.1"/>
    <property type="molecule type" value="Genomic_DNA"/>
</dbReference>
<feature type="non-terminal residue" evidence="2">
    <location>
        <position position="90"/>
    </location>
</feature>
<feature type="region of interest" description="Disordered" evidence="1">
    <location>
        <begin position="1"/>
        <end position="90"/>
    </location>
</feature>
<reference evidence="2" key="1">
    <citation type="submission" date="2020-02" db="EMBL/GenBank/DDBJ databases">
        <authorList>
            <person name="Meier V. D."/>
        </authorList>
    </citation>
    <scope>NUCLEOTIDE SEQUENCE</scope>
    <source>
        <strain evidence="2">AVDCRST_MAG30</strain>
    </source>
</reference>
<name>A0A6J4T5W9_9ACTN</name>
<evidence type="ECO:0000313" key="2">
    <source>
        <dbReference type="EMBL" id="CAA9514965.1"/>
    </source>
</evidence>
<feature type="compositionally biased region" description="Basic residues" evidence="1">
    <location>
        <begin position="23"/>
        <end position="46"/>
    </location>
</feature>